<protein>
    <submittedName>
        <fullName evidence="1">Uncharacterized protein</fullName>
    </submittedName>
</protein>
<accession>A0A8H6KXG5</accession>
<reference evidence="1" key="1">
    <citation type="journal article" date="2020" name="Phytopathology">
        <title>Genome Sequence Resources of Colletotrichum truncatum, C. plurivorum, C. musicola, and C. sojae: Four Species Pathogenic to Soybean (Glycine max).</title>
        <authorList>
            <person name="Rogerio F."/>
            <person name="Boufleur T.R."/>
            <person name="Ciampi-Guillardi M."/>
            <person name="Sukno S.A."/>
            <person name="Thon M.R."/>
            <person name="Massola Junior N.S."/>
            <person name="Baroncelli R."/>
        </authorList>
    </citation>
    <scope>NUCLEOTIDE SEQUENCE</scope>
    <source>
        <strain evidence="1">LFN00145</strain>
    </source>
</reference>
<evidence type="ECO:0000313" key="1">
    <source>
        <dbReference type="EMBL" id="KAF6839487.1"/>
    </source>
</evidence>
<proteinExistence type="predicted"/>
<comment type="caution">
    <text evidence="1">The sequence shown here is derived from an EMBL/GenBank/DDBJ whole genome shotgun (WGS) entry which is preliminary data.</text>
</comment>
<keyword evidence="2" id="KW-1185">Reference proteome</keyword>
<sequence>MVNVKQAALSTIAAYHLATQKGGNASVPLSDVASSLSSFYLPNFTSFTLGVATRLPDDPVPGVLQQLQLYEKSGVGTDIRPERRKGATRVDVVSNESAICFVSFEIFPRAGSGLAPWGWTNMYGFRMQKGRKNGLDGGWEFTNADQEYQQLLKRVPDFFTGGRVGQ</sequence>
<dbReference type="Proteomes" id="UP000654918">
    <property type="component" value="Unassembled WGS sequence"/>
</dbReference>
<dbReference type="EMBL" id="WIGO01000013">
    <property type="protein sequence ID" value="KAF6839487.1"/>
    <property type="molecule type" value="Genomic_DNA"/>
</dbReference>
<name>A0A8H6KXG5_9PEZI</name>
<organism evidence="1 2">
    <name type="scientific">Colletotrichum plurivorum</name>
    <dbReference type="NCBI Taxonomy" id="2175906"/>
    <lineage>
        <taxon>Eukaryota</taxon>
        <taxon>Fungi</taxon>
        <taxon>Dikarya</taxon>
        <taxon>Ascomycota</taxon>
        <taxon>Pezizomycotina</taxon>
        <taxon>Sordariomycetes</taxon>
        <taxon>Hypocreomycetidae</taxon>
        <taxon>Glomerellales</taxon>
        <taxon>Glomerellaceae</taxon>
        <taxon>Colletotrichum</taxon>
        <taxon>Colletotrichum orchidearum species complex</taxon>
    </lineage>
</organism>
<gene>
    <name evidence="1" type="ORF">CPLU01_01907</name>
</gene>
<dbReference type="AlphaFoldDB" id="A0A8H6KXG5"/>
<evidence type="ECO:0000313" key="2">
    <source>
        <dbReference type="Proteomes" id="UP000654918"/>
    </source>
</evidence>